<dbReference type="Proteomes" id="UP001202328">
    <property type="component" value="Unassembled WGS sequence"/>
</dbReference>
<proteinExistence type="predicted"/>
<name>A0AAD4T8X6_9MAGN</name>
<protein>
    <submittedName>
        <fullName evidence="1">Uncharacterized protein</fullName>
    </submittedName>
</protein>
<comment type="caution">
    <text evidence="1">The sequence shown here is derived from an EMBL/GenBank/DDBJ whole genome shotgun (WGS) entry which is preliminary data.</text>
</comment>
<gene>
    <name evidence="1" type="ORF">MKW98_003552</name>
</gene>
<sequence length="79" mass="9347">MKHAGSSFGVYFLNHVDVLHDFDFGFSSQGRSVRIFFEQNSNYGCKHVQIKQRRRYDLLRERNPVPHKECIAMASEIYH</sequence>
<evidence type="ECO:0000313" key="1">
    <source>
        <dbReference type="EMBL" id="KAI3946989.1"/>
    </source>
</evidence>
<dbReference type="EMBL" id="JAJJMB010003633">
    <property type="protein sequence ID" value="KAI3946989.1"/>
    <property type="molecule type" value="Genomic_DNA"/>
</dbReference>
<keyword evidence="2" id="KW-1185">Reference proteome</keyword>
<organism evidence="1 2">
    <name type="scientific">Papaver atlanticum</name>
    <dbReference type="NCBI Taxonomy" id="357466"/>
    <lineage>
        <taxon>Eukaryota</taxon>
        <taxon>Viridiplantae</taxon>
        <taxon>Streptophyta</taxon>
        <taxon>Embryophyta</taxon>
        <taxon>Tracheophyta</taxon>
        <taxon>Spermatophyta</taxon>
        <taxon>Magnoliopsida</taxon>
        <taxon>Ranunculales</taxon>
        <taxon>Papaveraceae</taxon>
        <taxon>Papaveroideae</taxon>
        <taxon>Papaver</taxon>
    </lineage>
</organism>
<evidence type="ECO:0000313" key="2">
    <source>
        <dbReference type="Proteomes" id="UP001202328"/>
    </source>
</evidence>
<reference evidence="1" key="1">
    <citation type="submission" date="2022-04" db="EMBL/GenBank/DDBJ databases">
        <title>A functionally conserved STORR gene fusion in Papaver species that diverged 16.8 million years ago.</title>
        <authorList>
            <person name="Catania T."/>
        </authorList>
    </citation>
    <scope>NUCLEOTIDE SEQUENCE</scope>
    <source>
        <strain evidence="1">S-188037</strain>
    </source>
</reference>
<accession>A0AAD4T8X6</accession>
<dbReference type="AlphaFoldDB" id="A0AAD4T8X6"/>